<dbReference type="AlphaFoldDB" id="A0A1Y1L259"/>
<dbReference type="SMART" id="SM00256">
    <property type="entry name" value="FBOX"/>
    <property type="match status" value="1"/>
</dbReference>
<dbReference type="PROSITE" id="PS50181">
    <property type="entry name" value="FBOX"/>
    <property type="match status" value="1"/>
</dbReference>
<dbReference type="InterPro" id="IPR032675">
    <property type="entry name" value="LRR_dom_sf"/>
</dbReference>
<name>A0A1Y1L259_PHOPY</name>
<dbReference type="Pfam" id="PF12937">
    <property type="entry name" value="F-box-like"/>
    <property type="match status" value="1"/>
</dbReference>
<evidence type="ECO:0000259" key="1">
    <source>
        <dbReference type="PROSITE" id="PS50181"/>
    </source>
</evidence>
<dbReference type="InterPro" id="IPR036047">
    <property type="entry name" value="F-box-like_dom_sf"/>
</dbReference>
<dbReference type="Gene3D" id="3.80.10.10">
    <property type="entry name" value="Ribonuclease Inhibitor"/>
    <property type="match status" value="1"/>
</dbReference>
<evidence type="ECO:0000313" key="2">
    <source>
        <dbReference type="EMBL" id="JAV67763.1"/>
    </source>
</evidence>
<accession>A0A1Y1L259</accession>
<dbReference type="SUPFAM" id="SSF81383">
    <property type="entry name" value="F-box domain"/>
    <property type="match status" value="1"/>
</dbReference>
<organism evidence="2">
    <name type="scientific">Photinus pyralis</name>
    <name type="common">Common eastern firefly</name>
    <name type="synonym">Lampyris pyralis</name>
    <dbReference type="NCBI Taxonomy" id="7054"/>
    <lineage>
        <taxon>Eukaryota</taxon>
        <taxon>Metazoa</taxon>
        <taxon>Ecdysozoa</taxon>
        <taxon>Arthropoda</taxon>
        <taxon>Hexapoda</taxon>
        <taxon>Insecta</taxon>
        <taxon>Pterygota</taxon>
        <taxon>Neoptera</taxon>
        <taxon>Endopterygota</taxon>
        <taxon>Coleoptera</taxon>
        <taxon>Polyphaga</taxon>
        <taxon>Elateriformia</taxon>
        <taxon>Elateroidea</taxon>
        <taxon>Lampyridae</taxon>
        <taxon>Lampyrinae</taxon>
        <taxon>Photinus</taxon>
    </lineage>
</organism>
<reference evidence="2" key="1">
    <citation type="journal article" date="2016" name="Sci. Rep.">
        <title>Molecular characterization of firefly nuptial gifts: a multi-omics approach sheds light on postcopulatory sexual selection.</title>
        <authorList>
            <person name="Al-Wathiqui N."/>
            <person name="Fallon T.R."/>
            <person name="South A."/>
            <person name="Weng J.K."/>
            <person name="Lewis S.M."/>
        </authorList>
    </citation>
    <scope>NUCLEOTIDE SEQUENCE</scope>
</reference>
<protein>
    <recommendedName>
        <fullName evidence="1">F-box domain-containing protein</fullName>
    </recommendedName>
</protein>
<dbReference type="EMBL" id="GEZM01066610">
    <property type="protein sequence ID" value="JAV67763.1"/>
    <property type="molecule type" value="Transcribed_RNA"/>
</dbReference>
<dbReference type="InterPro" id="IPR001810">
    <property type="entry name" value="F-box_dom"/>
</dbReference>
<sequence>MAPHNNKNFSDKVLINRKSTPVNILPTEILLYIFSFLSNIEILDIARHVCRRWNLLTPKPTLDVKRLRIADSKSQNTRQICDIINSSPNITDVTISCRSDLPLILNAIGKASKELRKLKIINGDFCKRSRCRAGINKILKKCKKLRRIGIDENKYYFRKSFKLSVKEHSGRRWSYKSTMDIRNTEHNQIPTLLGLNRYSLEIPIPLNSSVVEEYLRTSYPGFQVAVHKQSHLEHFLSLVNNHTSPHETDCILKVL</sequence>
<feature type="domain" description="F-box" evidence="1">
    <location>
        <begin position="19"/>
        <end position="67"/>
    </location>
</feature>
<proteinExistence type="predicted"/>